<evidence type="ECO:0000313" key="1">
    <source>
        <dbReference type="EMBL" id="KAH3802375.1"/>
    </source>
</evidence>
<sequence>MIISQSSSEMSKDQLSPGLIISQSSMLKVSHTSNRKSHSLMVIAKNNIVHLISVAQSNGQSSPSLMLVVQLNINQSNSRSPSLIVSQSHSLMVSQSLSLIVCNPSNFQSSVTQSNIERAFGVLKSRDW</sequence>
<dbReference type="AlphaFoldDB" id="A0A9D4FP32"/>
<accession>A0A9D4FP32</accession>
<reference evidence="1" key="1">
    <citation type="journal article" date="2019" name="bioRxiv">
        <title>The Genome of the Zebra Mussel, Dreissena polymorpha: A Resource for Invasive Species Research.</title>
        <authorList>
            <person name="McCartney M.A."/>
            <person name="Auch B."/>
            <person name="Kono T."/>
            <person name="Mallez S."/>
            <person name="Zhang Y."/>
            <person name="Obille A."/>
            <person name="Becker A."/>
            <person name="Abrahante J.E."/>
            <person name="Garbe J."/>
            <person name="Badalamenti J.P."/>
            <person name="Herman A."/>
            <person name="Mangelson H."/>
            <person name="Liachko I."/>
            <person name="Sullivan S."/>
            <person name="Sone E.D."/>
            <person name="Koren S."/>
            <person name="Silverstein K.A.T."/>
            <person name="Beckman K.B."/>
            <person name="Gohl D.M."/>
        </authorList>
    </citation>
    <scope>NUCLEOTIDE SEQUENCE</scope>
    <source>
        <strain evidence="1">Duluth1</strain>
        <tissue evidence="1">Whole animal</tissue>
    </source>
</reference>
<organism evidence="1 2">
    <name type="scientific">Dreissena polymorpha</name>
    <name type="common">Zebra mussel</name>
    <name type="synonym">Mytilus polymorpha</name>
    <dbReference type="NCBI Taxonomy" id="45954"/>
    <lineage>
        <taxon>Eukaryota</taxon>
        <taxon>Metazoa</taxon>
        <taxon>Spiralia</taxon>
        <taxon>Lophotrochozoa</taxon>
        <taxon>Mollusca</taxon>
        <taxon>Bivalvia</taxon>
        <taxon>Autobranchia</taxon>
        <taxon>Heteroconchia</taxon>
        <taxon>Euheterodonta</taxon>
        <taxon>Imparidentia</taxon>
        <taxon>Neoheterodontei</taxon>
        <taxon>Myida</taxon>
        <taxon>Dreissenoidea</taxon>
        <taxon>Dreissenidae</taxon>
        <taxon>Dreissena</taxon>
    </lineage>
</organism>
<reference evidence="1" key="2">
    <citation type="submission" date="2020-11" db="EMBL/GenBank/DDBJ databases">
        <authorList>
            <person name="McCartney M.A."/>
            <person name="Auch B."/>
            <person name="Kono T."/>
            <person name="Mallez S."/>
            <person name="Becker A."/>
            <person name="Gohl D.M."/>
            <person name="Silverstein K.A.T."/>
            <person name="Koren S."/>
            <person name="Bechman K.B."/>
            <person name="Herman A."/>
            <person name="Abrahante J.E."/>
            <person name="Garbe J."/>
        </authorList>
    </citation>
    <scope>NUCLEOTIDE SEQUENCE</scope>
    <source>
        <strain evidence="1">Duluth1</strain>
        <tissue evidence="1">Whole animal</tissue>
    </source>
</reference>
<evidence type="ECO:0000313" key="2">
    <source>
        <dbReference type="Proteomes" id="UP000828390"/>
    </source>
</evidence>
<dbReference type="Proteomes" id="UP000828390">
    <property type="component" value="Unassembled WGS sequence"/>
</dbReference>
<name>A0A9D4FP32_DREPO</name>
<gene>
    <name evidence="1" type="ORF">DPMN_156051</name>
</gene>
<protein>
    <submittedName>
        <fullName evidence="1">Uncharacterized protein</fullName>
    </submittedName>
</protein>
<comment type="caution">
    <text evidence="1">The sequence shown here is derived from an EMBL/GenBank/DDBJ whole genome shotgun (WGS) entry which is preliminary data.</text>
</comment>
<proteinExistence type="predicted"/>
<keyword evidence="2" id="KW-1185">Reference proteome</keyword>
<dbReference type="EMBL" id="JAIWYP010000007">
    <property type="protein sequence ID" value="KAH3802375.1"/>
    <property type="molecule type" value="Genomic_DNA"/>
</dbReference>